<keyword evidence="6" id="KW-0238">DNA-binding</keyword>
<dbReference type="SUPFAM" id="SSF103612">
    <property type="entry name" value="SBT domain"/>
    <property type="match status" value="1"/>
</dbReference>
<evidence type="ECO:0000256" key="1">
    <source>
        <dbReference type="ARBA" id="ARBA00004123"/>
    </source>
</evidence>
<dbReference type="InterPro" id="IPR036770">
    <property type="entry name" value="Ankyrin_rpt-contain_sf"/>
</dbReference>
<dbReference type="PANTHER" id="PTHR31251">
    <property type="entry name" value="SQUAMOSA PROMOTER-BINDING-LIKE PROTEIN 4"/>
    <property type="match status" value="1"/>
</dbReference>
<dbReference type="GO" id="GO:0003677">
    <property type="term" value="F:DNA binding"/>
    <property type="evidence" value="ECO:0007669"/>
    <property type="project" value="UniProtKB-KW"/>
</dbReference>
<keyword evidence="8" id="KW-0539">Nucleus</keyword>
<comment type="caution">
    <text evidence="13">The sequence shown here is derived from an EMBL/GenBank/DDBJ whole genome shotgun (WGS) entry which is preliminary data.</text>
</comment>
<feature type="domain" description="SBP-type" evidence="12">
    <location>
        <begin position="141"/>
        <end position="218"/>
    </location>
</feature>
<evidence type="ECO:0000313" key="13">
    <source>
        <dbReference type="EMBL" id="KAK1642641.1"/>
    </source>
</evidence>
<feature type="transmembrane region" description="Helical" evidence="11">
    <location>
        <begin position="911"/>
        <end position="932"/>
    </location>
</feature>
<dbReference type="FunFam" id="4.10.1100.10:FF:000001">
    <property type="entry name" value="Squamosa promoter-binding-like protein 14"/>
    <property type="match status" value="1"/>
</dbReference>
<dbReference type="GO" id="GO:0008270">
    <property type="term" value="F:zinc ion binding"/>
    <property type="evidence" value="ECO:0007669"/>
    <property type="project" value="UniProtKB-KW"/>
</dbReference>
<reference evidence="13" key="1">
    <citation type="submission" date="2023-07" db="EMBL/GenBank/DDBJ databases">
        <title>A chromosome-level genome assembly of Lolium multiflorum.</title>
        <authorList>
            <person name="Chen Y."/>
            <person name="Copetti D."/>
            <person name="Kolliker R."/>
            <person name="Studer B."/>
        </authorList>
    </citation>
    <scope>NUCLEOTIDE SEQUENCE</scope>
    <source>
        <strain evidence="13">02402/16</strain>
        <tissue evidence="13">Leaf</tissue>
    </source>
</reference>
<feature type="compositionally biased region" description="Polar residues" evidence="10">
    <location>
        <begin position="377"/>
        <end position="396"/>
    </location>
</feature>
<keyword evidence="7" id="KW-0804">Transcription</keyword>
<evidence type="ECO:0000256" key="2">
    <source>
        <dbReference type="ARBA" id="ARBA00022723"/>
    </source>
</evidence>
<dbReference type="InterPro" id="IPR036893">
    <property type="entry name" value="SBP_sf"/>
</dbReference>
<protein>
    <recommendedName>
        <fullName evidence="12">SBP-type domain-containing protein</fullName>
    </recommendedName>
</protein>
<keyword evidence="11" id="KW-0812">Transmembrane</keyword>
<dbReference type="SUPFAM" id="SSF48403">
    <property type="entry name" value="Ankyrin repeat"/>
    <property type="match status" value="1"/>
</dbReference>
<dbReference type="InterPro" id="IPR004333">
    <property type="entry name" value="SBP_dom"/>
</dbReference>
<gene>
    <name evidence="13" type="ORF">QYE76_060446</name>
</gene>
<dbReference type="AlphaFoldDB" id="A0AAD8S033"/>
<evidence type="ECO:0000256" key="11">
    <source>
        <dbReference type="SAM" id="Phobius"/>
    </source>
</evidence>
<evidence type="ECO:0000256" key="9">
    <source>
        <dbReference type="PROSITE-ProRule" id="PRU00470"/>
    </source>
</evidence>
<evidence type="ECO:0000256" key="10">
    <source>
        <dbReference type="SAM" id="MobiDB-lite"/>
    </source>
</evidence>
<keyword evidence="11" id="KW-1133">Transmembrane helix</keyword>
<evidence type="ECO:0000256" key="7">
    <source>
        <dbReference type="ARBA" id="ARBA00023163"/>
    </source>
</evidence>
<dbReference type="PANTHER" id="PTHR31251:SF230">
    <property type="entry name" value="SQUAMOSA PROMOTER-BINDING-LIKE PROTEIN 6"/>
    <property type="match status" value="1"/>
</dbReference>
<organism evidence="13 14">
    <name type="scientific">Lolium multiflorum</name>
    <name type="common">Italian ryegrass</name>
    <name type="synonym">Lolium perenne subsp. multiflorum</name>
    <dbReference type="NCBI Taxonomy" id="4521"/>
    <lineage>
        <taxon>Eukaryota</taxon>
        <taxon>Viridiplantae</taxon>
        <taxon>Streptophyta</taxon>
        <taxon>Embryophyta</taxon>
        <taxon>Tracheophyta</taxon>
        <taxon>Spermatophyta</taxon>
        <taxon>Magnoliopsida</taxon>
        <taxon>Liliopsida</taxon>
        <taxon>Poales</taxon>
        <taxon>Poaceae</taxon>
        <taxon>BOP clade</taxon>
        <taxon>Pooideae</taxon>
        <taxon>Poodae</taxon>
        <taxon>Poeae</taxon>
        <taxon>Poeae Chloroplast Group 2 (Poeae type)</taxon>
        <taxon>Loliodinae</taxon>
        <taxon>Loliinae</taxon>
        <taxon>Lolium</taxon>
    </lineage>
</organism>
<evidence type="ECO:0000259" key="12">
    <source>
        <dbReference type="PROSITE" id="PS51141"/>
    </source>
</evidence>
<dbReference type="Pfam" id="PF26102">
    <property type="entry name" value="Ig_SPL7"/>
    <property type="match status" value="1"/>
</dbReference>
<feature type="compositionally biased region" description="Low complexity" evidence="10">
    <location>
        <begin position="397"/>
        <end position="408"/>
    </location>
</feature>
<dbReference type="Proteomes" id="UP001231189">
    <property type="component" value="Unassembled WGS sequence"/>
</dbReference>
<evidence type="ECO:0000256" key="4">
    <source>
        <dbReference type="ARBA" id="ARBA00022833"/>
    </source>
</evidence>
<proteinExistence type="predicted"/>
<keyword evidence="11" id="KW-0472">Membrane</keyword>
<accession>A0AAD8S033</accession>
<keyword evidence="3 9" id="KW-0863">Zinc-finger</keyword>
<keyword evidence="5" id="KW-0805">Transcription regulation</keyword>
<dbReference type="PROSITE" id="PS51141">
    <property type="entry name" value="ZF_SBP"/>
    <property type="match status" value="1"/>
</dbReference>
<keyword evidence="2" id="KW-0479">Metal-binding</keyword>
<dbReference type="GO" id="GO:0005634">
    <property type="term" value="C:nucleus"/>
    <property type="evidence" value="ECO:0007669"/>
    <property type="project" value="UniProtKB-SubCell"/>
</dbReference>
<feature type="region of interest" description="Disordered" evidence="10">
    <location>
        <begin position="377"/>
        <end position="411"/>
    </location>
</feature>
<keyword evidence="4" id="KW-0862">Zinc</keyword>
<evidence type="ECO:0000256" key="8">
    <source>
        <dbReference type="ARBA" id="ARBA00023242"/>
    </source>
</evidence>
<evidence type="ECO:0000256" key="6">
    <source>
        <dbReference type="ARBA" id="ARBA00023125"/>
    </source>
</evidence>
<name>A0AAD8S033_LOLMU</name>
<sequence length="951" mass="104335">MEAARVGSQSRHLYGGELDQARREKRVFGWDLNDWSWDSDRFVATPVPAAVANGLSPSSSEEAEVARNGTVIAGFDKRKRVVVIDDDDDEKDEYPVENSREALSLRIGGGAAAGGAVEDGAVNEEDRNGKKIRVQGGSSNGPACQVEGCWADLSAAKDYHRRHKVCEMHAKANTAVVGNTVQRFCQQCSRFHLLQEFDEGKRSCRRRLAGHNKRRRKARPEIAVGGSPIEDKVSSYLLLSLLGICANLNAENAEHLQGQELLSNLLRNLGTVAKSLDPKELCKLLEACQSMQNGSNTGTSGAANALVNTAAVEAAGPSNSKVPFANGGQCGQTPSAVVPVQSKATMVASPETPACKLKNFDLNDTCNDVEGFEDGSNYPSWIRQDSTQSPPQTSGNSDSTSAQSLSSSNGDAQCRTDKIVFKLFEKVPSDLPPILRSQILGWLSTSPTDIESYIRPGCIILTVYVRLVESTWRELSENMSLYLDKLLSSSTDNFWASGLVFVMVRHQLAFMHNGQVMLDRPLASNSHHYCKVLCVSPVAAPYSATVNFRVEGYNLVSTSSRLICSVEGRCIFEEDTAVVADDTDHEDNEYLSFSCSLPGSRGRGFIEVEDSGFSNGFFPFIIAEQDVCSEVCGLESIFKSSSHEQADDDNARSQAFEFLNELGWLLHRVNMISKHGKAELPAATFNLLRFRNLGIFAMEQEWCAVTKMLLDLLFDGFVDTGLQSPKEVVLSENLLHSAVRGKSARMVRFLLRYKPNKNLQETAETYLFRPDAQGPSTFTPLHIAAATSDADDVLDALTDDPGLVGLNAWRNARDETGFTPEDYARQRGNDVYMNLVQKKIDKHIVKGHVVLGVPSSMCPVITDVGKPGDISLEIYQSRTMSPSSAPRCNICSRQARMYPSSFARTFLYRPAMFTVMGVAVICVCVGILLHTLPKVYAAPNFRWELLERGAM</sequence>
<dbReference type="Gene3D" id="1.25.40.20">
    <property type="entry name" value="Ankyrin repeat-containing domain"/>
    <property type="match status" value="1"/>
</dbReference>
<dbReference type="InterPro" id="IPR044817">
    <property type="entry name" value="SBP-like"/>
</dbReference>
<evidence type="ECO:0000256" key="3">
    <source>
        <dbReference type="ARBA" id="ARBA00022771"/>
    </source>
</evidence>
<dbReference type="EMBL" id="JAUUTY010000004">
    <property type="protein sequence ID" value="KAK1642641.1"/>
    <property type="molecule type" value="Genomic_DNA"/>
</dbReference>
<keyword evidence="14" id="KW-1185">Reference proteome</keyword>
<evidence type="ECO:0000256" key="5">
    <source>
        <dbReference type="ARBA" id="ARBA00023015"/>
    </source>
</evidence>
<dbReference type="Gene3D" id="4.10.1100.10">
    <property type="entry name" value="Transcription factor, SBP-box domain"/>
    <property type="match status" value="1"/>
</dbReference>
<dbReference type="Pfam" id="PF03110">
    <property type="entry name" value="SBP"/>
    <property type="match status" value="1"/>
</dbReference>
<evidence type="ECO:0000313" key="14">
    <source>
        <dbReference type="Proteomes" id="UP001231189"/>
    </source>
</evidence>
<comment type="subcellular location">
    <subcellularLocation>
        <location evidence="1">Nucleus</location>
    </subcellularLocation>
</comment>